<dbReference type="KEGG" id="pgr:PGTG_19911"/>
<evidence type="ECO:0000256" key="1">
    <source>
        <dbReference type="SAM" id="MobiDB-lite"/>
    </source>
</evidence>
<name>E3LBE7_PUCGT</name>
<proteinExistence type="predicted"/>
<evidence type="ECO:0000313" key="3">
    <source>
        <dbReference type="Proteomes" id="UP000008783"/>
    </source>
</evidence>
<reference key="1">
    <citation type="submission" date="2007-01" db="EMBL/GenBank/DDBJ databases">
        <title>The Genome Sequence of Puccinia graminis f. sp. tritici Strain CRL 75-36-700-3.</title>
        <authorList>
            <consortium name="The Broad Institute Genome Sequencing Platform"/>
            <person name="Birren B."/>
            <person name="Lander E."/>
            <person name="Galagan J."/>
            <person name="Nusbaum C."/>
            <person name="Devon K."/>
            <person name="Cuomo C."/>
            <person name="Jaffe D."/>
            <person name="Butler J."/>
            <person name="Alvarez P."/>
            <person name="Gnerre S."/>
            <person name="Grabherr M."/>
            <person name="Mauceli E."/>
            <person name="Brockman W."/>
            <person name="Young S."/>
            <person name="LaButti K."/>
            <person name="Sykes S."/>
            <person name="DeCaprio D."/>
            <person name="Crawford M."/>
            <person name="Koehrsen M."/>
            <person name="Engels R."/>
            <person name="Montgomery P."/>
            <person name="Pearson M."/>
            <person name="Howarth C."/>
            <person name="Larson L."/>
            <person name="White J."/>
            <person name="Zeng Q."/>
            <person name="Kodira C."/>
            <person name="Yandava C."/>
            <person name="Alvarado L."/>
            <person name="O'Leary S."/>
            <person name="Szabo L."/>
            <person name="Dean R."/>
            <person name="Schein J."/>
        </authorList>
    </citation>
    <scope>NUCLEOTIDE SEQUENCE</scope>
    <source>
        <strain>CRL 75-36-700-3</strain>
    </source>
</reference>
<dbReference type="HOGENOM" id="CLU_2590904_0_0_1"/>
<accession>E3LBE7</accession>
<dbReference type="Proteomes" id="UP000008783">
    <property type="component" value="Unassembled WGS sequence"/>
</dbReference>
<dbReference type="RefSeq" id="XP_003338291.1">
    <property type="nucleotide sequence ID" value="XM_003338243.1"/>
</dbReference>
<dbReference type="VEuPathDB" id="FungiDB:PGTG_19911"/>
<dbReference type="EMBL" id="DS178414">
    <property type="protein sequence ID" value="EFP93872.1"/>
    <property type="molecule type" value="Genomic_DNA"/>
</dbReference>
<gene>
    <name evidence="2" type="ORF">PGTG_19911</name>
</gene>
<keyword evidence="3" id="KW-1185">Reference proteome</keyword>
<dbReference type="InParanoid" id="E3LBE7"/>
<protein>
    <submittedName>
        <fullName evidence="2">Uncharacterized protein</fullName>
    </submittedName>
</protein>
<evidence type="ECO:0000313" key="2">
    <source>
        <dbReference type="EMBL" id="EFP93872.1"/>
    </source>
</evidence>
<feature type="compositionally biased region" description="Pro residues" evidence="1">
    <location>
        <begin position="10"/>
        <end position="22"/>
    </location>
</feature>
<sequence length="80" mass="9276">MNRPSHTHQPPYPDPHPRPIPFNFPHHQVDSQRPRTAFPHPHPLPFFIVSLQATFLFKSLSSFSSYRTTRSSCSLSCYIT</sequence>
<organism evidence="2 3">
    <name type="scientific">Puccinia graminis f. sp. tritici (strain CRL 75-36-700-3 / race SCCL)</name>
    <name type="common">Black stem rust fungus</name>
    <dbReference type="NCBI Taxonomy" id="418459"/>
    <lineage>
        <taxon>Eukaryota</taxon>
        <taxon>Fungi</taxon>
        <taxon>Dikarya</taxon>
        <taxon>Basidiomycota</taxon>
        <taxon>Pucciniomycotina</taxon>
        <taxon>Pucciniomycetes</taxon>
        <taxon>Pucciniales</taxon>
        <taxon>Pucciniaceae</taxon>
        <taxon>Puccinia</taxon>
    </lineage>
</organism>
<reference evidence="3" key="2">
    <citation type="journal article" date="2011" name="Proc. Natl. Acad. Sci. U.S.A.">
        <title>Obligate biotrophy features unraveled by the genomic analysis of rust fungi.</title>
        <authorList>
            <person name="Duplessis S."/>
            <person name="Cuomo C.A."/>
            <person name="Lin Y.-C."/>
            <person name="Aerts A."/>
            <person name="Tisserant E."/>
            <person name="Veneault-Fourrey C."/>
            <person name="Joly D.L."/>
            <person name="Hacquard S."/>
            <person name="Amselem J."/>
            <person name="Cantarel B.L."/>
            <person name="Chiu R."/>
            <person name="Coutinho P.M."/>
            <person name="Feau N."/>
            <person name="Field M."/>
            <person name="Frey P."/>
            <person name="Gelhaye E."/>
            <person name="Goldberg J."/>
            <person name="Grabherr M.G."/>
            <person name="Kodira C.D."/>
            <person name="Kohler A."/>
            <person name="Kuees U."/>
            <person name="Lindquist E.A."/>
            <person name="Lucas S.M."/>
            <person name="Mago R."/>
            <person name="Mauceli E."/>
            <person name="Morin E."/>
            <person name="Murat C."/>
            <person name="Pangilinan J.L."/>
            <person name="Park R."/>
            <person name="Pearson M."/>
            <person name="Quesneville H."/>
            <person name="Rouhier N."/>
            <person name="Sakthikumar S."/>
            <person name="Salamov A.A."/>
            <person name="Schmutz J."/>
            <person name="Selles B."/>
            <person name="Shapiro H."/>
            <person name="Tanguay P."/>
            <person name="Tuskan G.A."/>
            <person name="Henrissat B."/>
            <person name="Van de Peer Y."/>
            <person name="Rouze P."/>
            <person name="Ellis J.G."/>
            <person name="Dodds P.N."/>
            <person name="Schein J.E."/>
            <person name="Zhong S."/>
            <person name="Hamelin R.C."/>
            <person name="Grigoriev I.V."/>
            <person name="Szabo L.J."/>
            <person name="Martin F."/>
        </authorList>
    </citation>
    <scope>NUCLEOTIDE SEQUENCE [LARGE SCALE GENOMIC DNA]</scope>
    <source>
        <strain evidence="3">CRL 75-36-700-3 / race SCCL</strain>
    </source>
</reference>
<feature type="region of interest" description="Disordered" evidence="1">
    <location>
        <begin position="1"/>
        <end position="35"/>
    </location>
</feature>
<dbReference type="AlphaFoldDB" id="E3LBE7"/>
<dbReference type="GeneID" id="10535403"/>